<evidence type="ECO:0000256" key="3">
    <source>
        <dbReference type="ARBA" id="ARBA00023027"/>
    </source>
</evidence>
<reference evidence="6" key="1">
    <citation type="submission" date="2020-10" db="EMBL/GenBank/DDBJ databases">
        <authorList>
            <person name="Gilroy R."/>
        </authorList>
    </citation>
    <scope>NUCLEOTIDE SEQUENCE</scope>
    <source>
        <strain evidence="6">ChiSjej4B22-8148</strain>
    </source>
</reference>
<comment type="similarity">
    <text evidence="1">Belongs to the iron-containing alcohol dehydrogenase family.</text>
</comment>
<sequence length="393" mass="41735">MSTYFEFTNPTKLCSGKGAADNISYELKMLGARRPMVLCDGVLEKIGTLSVVLDSLGDLQVGRIFTDIPRDSSVDTVNRIAGEYRDYGCDSLLAVGGGSVLDTAKGVRLLISQKADDLKTLMGCESISRGEHIPFVAVPTTAGTGSEATAVAVIKDTANHVKMEYISAQLMPDVAVLDPRMTMTLPPRTTASTGMDTLCHAIEAYSCIQKNPVSDAYALTAVGLVRENLIKAVRFGGSAKARLALANASFLAGAAFSNSMVGIVHAIGHALGGVCGVPHGDAMNILLPAGMMFNRRVCGDSYGKLLFYLAGEEVYLKTPSRKRGDRAIAEVLRLRSCLHKLTGLPQTLKEAGVDPASFPEVAKTALNDGAAIVNPRQVTYEAVIRILEVCYGD</sequence>
<dbReference type="GO" id="GO:0004022">
    <property type="term" value="F:alcohol dehydrogenase (NAD+) activity"/>
    <property type="evidence" value="ECO:0007669"/>
    <property type="project" value="TreeGrafter"/>
</dbReference>
<evidence type="ECO:0000256" key="2">
    <source>
        <dbReference type="ARBA" id="ARBA00023002"/>
    </source>
</evidence>
<proteinExistence type="inferred from homology"/>
<reference evidence="6" key="2">
    <citation type="journal article" date="2021" name="PeerJ">
        <title>Extensive microbial diversity within the chicken gut microbiome revealed by metagenomics and culture.</title>
        <authorList>
            <person name="Gilroy R."/>
            <person name="Ravi A."/>
            <person name="Getino M."/>
            <person name="Pursley I."/>
            <person name="Horton D.L."/>
            <person name="Alikhan N.F."/>
            <person name="Baker D."/>
            <person name="Gharbi K."/>
            <person name="Hall N."/>
            <person name="Watson M."/>
            <person name="Adriaenssens E.M."/>
            <person name="Foster-Nyarko E."/>
            <person name="Jarju S."/>
            <person name="Secka A."/>
            <person name="Antonio M."/>
            <person name="Oren A."/>
            <person name="Chaudhuri R.R."/>
            <person name="La Ragione R."/>
            <person name="Hildebrand F."/>
            <person name="Pallen M.J."/>
        </authorList>
    </citation>
    <scope>NUCLEOTIDE SEQUENCE</scope>
    <source>
        <strain evidence="6">ChiSjej4B22-8148</strain>
    </source>
</reference>
<dbReference type="Gene3D" id="3.40.50.1970">
    <property type="match status" value="1"/>
</dbReference>
<dbReference type="Proteomes" id="UP000886757">
    <property type="component" value="Unassembled WGS sequence"/>
</dbReference>
<evidence type="ECO:0000313" key="6">
    <source>
        <dbReference type="EMBL" id="HIR12678.1"/>
    </source>
</evidence>
<protein>
    <submittedName>
        <fullName evidence="6">Iron-containing alcohol dehydrogenase</fullName>
    </submittedName>
</protein>
<feature type="domain" description="Alcohol dehydrogenase iron-type/glycerol dehydrogenase GldA" evidence="4">
    <location>
        <begin position="10"/>
        <end position="179"/>
    </location>
</feature>
<evidence type="ECO:0000259" key="4">
    <source>
        <dbReference type="Pfam" id="PF00465"/>
    </source>
</evidence>
<evidence type="ECO:0000256" key="1">
    <source>
        <dbReference type="ARBA" id="ARBA00007358"/>
    </source>
</evidence>
<dbReference type="PROSITE" id="PS00913">
    <property type="entry name" value="ADH_IRON_1"/>
    <property type="match status" value="1"/>
</dbReference>
<dbReference type="Pfam" id="PF25137">
    <property type="entry name" value="ADH_Fe_C"/>
    <property type="match status" value="1"/>
</dbReference>
<dbReference type="Pfam" id="PF00465">
    <property type="entry name" value="Fe-ADH"/>
    <property type="match status" value="1"/>
</dbReference>
<dbReference type="InterPro" id="IPR018211">
    <property type="entry name" value="ADH_Fe_CS"/>
</dbReference>
<dbReference type="InterPro" id="IPR001670">
    <property type="entry name" value="ADH_Fe/GldA"/>
</dbReference>
<dbReference type="SUPFAM" id="SSF56796">
    <property type="entry name" value="Dehydroquinate synthase-like"/>
    <property type="match status" value="1"/>
</dbReference>
<dbReference type="PANTHER" id="PTHR11496">
    <property type="entry name" value="ALCOHOL DEHYDROGENASE"/>
    <property type="match status" value="1"/>
</dbReference>
<accession>A0A9D1A9Z1</accession>
<name>A0A9D1A9Z1_9FIRM</name>
<dbReference type="GO" id="GO:0046872">
    <property type="term" value="F:metal ion binding"/>
    <property type="evidence" value="ECO:0007669"/>
    <property type="project" value="InterPro"/>
</dbReference>
<dbReference type="AlphaFoldDB" id="A0A9D1A9Z1"/>
<dbReference type="InterPro" id="IPR056798">
    <property type="entry name" value="ADH_Fe_C"/>
</dbReference>
<dbReference type="CDD" id="cd14865">
    <property type="entry name" value="Fe-ADH-like"/>
    <property type="match status" value="1"/>
</dbReference>
<keyword evidence="3" id="KW-0520">NAD</keyword>
<gene>
    <name evidence="6" type="ORF">IAB31_01995</name>
</gene>
<dbReference type="PANTHER" id="PTHR11496:SF102">
    <property type="entry name" value="ALCOHOL DEHYDROGENASE 4"/>
    <property type="match status" value="1"/>
</dbReference>
<comment type="caution">
    <text evidence="6">The sequence shown here is derived from an EMBL/GenBank/DDBJ whole genome shotgun (WGS) entry which is preliminary data.</text>
</comment>
<keyword evidence="2" id="KW-0560">Oxidoreductase</keyword>
<dbReference type="EMBL" id="DVGK01000028">
    <property type="protein sequence ID" value="HIR12678.1"/>
    <property type="molecule type" value="Genomic_DNA"/>
</dbReference>
<feature type="domain" description="Fe-containing alcohol dehydrogenase-like C-terminal" evidence="5">
    <location>
        <begin position="190"/>
        <end position="388"/>
    </location>
</feature>
<dbReference type="FunFam" id="3.40.50.1970:FF:000003">
    <property type="entry name" value="Alcohol dehydrogenase, iron-containing"/>
    <property type="match status" value="1"/>
</dbReference>
<dbReference type="InterPro" id="IPR039697">
    <property type="entry name" value="Alcohol_dehydrogenase_Fe"/>
</dbReference>
<dbReference type="PROSITE" id="PS00060">
    <property type="entry name" value="ADH_IRON_2"/>
    <property type="match status" value="1"/>
</dbReference>
<evidence type="ECO:0000259" key="5">
    <source>
        <dbReference type="Pfam" id="PF25137"/>
    </source>
</evidence>
<dbReference type="Gene3D" id="1.20.1090.10">
    <property type="entry name" value="Dehydroquinate synthase-like - alpha domain"/>
    <property type="match status" value="1"/>
</dbReference>
<organism evidence="6 7">
    <name type="scientific">Candidatus Choladousia intestinavium</name>
    <dbReference type="NCBI Taxonomy" id="2840727"/>
    <lineage>
        <taxon>Bacteria</taxon>
        <taxon>Bacillati</taxon>
        <taxon>Bacillota</taxon>
        <taxon>Clostridia</taxon>
        <taxon>Lachnospirales</taxon>
        <taxon>Lachnospiraceae</taxon>
        <taxon>Lachnospiraceae incertae sedis</taxon>
        <taxon>Candidatus Choladousia</taxon>
    </lineage>
</organism>
<evidence type="ECO:0000313" key="7">
    <source>
        <dbReference type="Proteomes" id="UP000886757"/>
    </source>
</evidence>